<dbReference type="InterPro" id="IPR036986">
    <property type="entry name" value="S4_RNA-bd_sf"/>
</dbReference>
<organism evidence="15 16">
    <name type="scientific">Meiothermus taiwanensis</name>
    <dbReference type="NCBI Taxonomy" id="172827"/>
    <lineage>
        <taxon>Bacteria</taxon>
        <taxon>Thermotogati</taxon>
        <taxon>Deinococcota</taxon>
        <taxon>Deinococci</taxon>
        <taxon>Thermales</taxon>
        <taxon>Thermaceae</taxon>
        <taxon>Meiothermus</taxon>
    </lineage>
</organism>
<evidence type="ECO:0000256" key="1">
    <source>
        <dbReference type="ARBA" id="ARBA00001947"/>
    </source>
</evidence>
<protein>
    <recommendedName>
        <fullName evidence="9 10">Small ribosomal subunit protein uS4</fullName>
    </recommendedName>
</protein>
<dbReference type="EMBL" id="QWKX01000031">
    <property type="protein sequence ID" value="RIH77117.1"/>
    <property type="molecule type" value="Genomic_DNA"/>
</dbReference>
<dbReference type="NCBIfam" id="TIGR01017">
    <property type="entry name" value="rpsD_bact"/>
    <property type="match status" value="1"/>
</dbReference>
<dbReference type="InterPro" id="IPR002942">
    <property type="entry name" value="S4_RNA-bd"/>
</dbReference>
<evidence type="ECO:0000256" key="3">
    <source>
        <dbReference type="ARBA" id="ARBA00022723"/>
    </source>
</evidence>
<dbReference type="SMART" id="SM01390">
    <property type="entry name" value="Ribosomal_S4"/>
    <property type="match status" value="1"/>
</dbReference>
<evidence type="ECO:0000256" key="12">
    <source>
        <dbReference type="SAM" id="MobiDB-lite"/>
    </source>
</evidence>
<dbReference type="SUPFAM" id="SSF55174">
    <property type="entry name" value="Alpha-L RNA-binding motif"/>
    <property type="match status" value="1"/>
</dbReference>
<dbReference type="InterPro" id="IPR001912">
    <property type="entry name" value="Ribosomal_uS4_N"/>
</dbReference>
<evidence type="ECO:0000256" key="11">
    <source>
        <dbReference type="RuleBase" id="RU003699"/>
    </source>
</evidence>
<evidence type="ECO:0000259" key="13">
    <source>
        <dbReference type="SMART" id="SM00363"/>
    </source>
</evidence>
<dbReference type="InterPro" id="IPR022801">
    <property type="entry name" value="Ribosomal_uS4"/>
</dbReference>
<evidence type="ECO:0000256" key="2">
    <source>
        <dbReference type="ARBA" id="ARBA00007465"/>
    </source>
</evidence>
<comment type="cofactor">
    <cofactor evidence="1">
        <name>Zn(2+)</name>
        <dbReference type="ChEBI" id="CHEBI:29105"/>
    </cofactor>
</comment>
<dbReference type="InterPro" id="IPR005709">
    <property type="entry name" value="Ribosomal_uS4_bac-type"/>
</dbReference>
<keyword evidence="8 10" id="KW-0687">Ribonucleoprotein</keyword>
<dbReference type="InterPro" id="IPR018079">
    <property type="entry name" value="Ribosomal_uS4_CS"/>
</dbReference>
<accession>A0A399DY66</accession>
<name>A0A399DY66_9DEIN</name>
<dbReference type="Gene3D" id="3.10.290.10">
    <property type="entry name" value="RNA-binding S4 domain"/>
    <property type="match status" value="1"/>
</dbReference>
<dbReference type="Pfam" id="PF00163">
    <property type="entry name" value="Ribosomal_S4"/>
    <property type="match status" value="1"/>
</dbReference>
<dbReference type="PANTHER" id="PTHR11831:SF4">
    <property type="entry name" value="SMALL RIBOSOMAL SUBUNIT PROTEIN US4M"/>
    <property type="match status" value="1"/>
</dbReference>
<feature type="domain" description="Small ribosomal subunit protein uS4 N-terminal" evidence="14">
    <location>
        <begin position="3"/>
        <end position="94"/>
    </location>
</feature>
<keyword evidence="4 10" id="KW-0699">rRNA-binding</keyword>
<dbReference type="Pfam" id="PF01479">
    <property type="entry name" value="S4"/>
    <property type="match status" value="1"/>
</dbReference>
<dbReference type="GO" id="GO:0006412">
    <property type="term" value="P:translation"/>
    <property type="evidence" value="ECO:0007669"/>
    <property type="project" value="UniProtKB-UniRule"/>
</dbReference>
<evidence type="ECO:0000256" key="8">
    <source>
        <dbReference type="ARBA" id="ARBA00023274"/>
    </source>
</evidence>
<comment type="function">
    <text evidence="10">One of the primary rRNA binding proteins, it binds directly to 16S rRNA where it nucleates assembly of the body of the 30S subunit.</text>
</comment>
<evidence type="ECO:0000256" key="5">
    <source>
        <dbReference type="ARBA" id="ARBA00022833"/>
    </source>
</evidence>
<feature type="domain" description="RNA-binding S4" evidence="13">
    <location>
        <begin position="95"/>
        <end position="159"/>
    </location>
</feature>
<dbReference type="GO" id="GO:0003735">
    <property type="term" value="F:structural constituent of ribosome"/>
    <property type="evidence" value="ECO:0007669"/>
    <property type="project" value="InterPro"/>
</dbReference>
<comment type="subunit">
    <text evidence="10">Part of the 30S ribosomal subunit. Contacts protein S5. The interaction surface between S4 and S5 is involved in control of translational fidelity.</text>
</comment>
<evidence type="ECO:0000256" key="4">
    <source>
        <dbReference type="ARBA" id="ARBA00022730"/>
    </source>
</evidence>
<dbReference type="GO" id="GO:0042274">
    <property type="term" value="P:ribosomal small subunit biogenesis"/>
    <property type="evidence" value="ECO:0007669"/>
    <property type="project" value="TreeGrafter"/>
</dbReference>
<keyword evidence="6 10" id="KW-0694">RNA-binding</keyword>
<gene>
    <name evidence="10 15" type="primary">rpsD</name>
    <name evidence="15" type="ORF">Mcate_01479</name>
</gene>
<evidence type="ECO:0000256" key="10">
    <source>
        <dbReference type="HAMAP-Rule" id="MF_01306"/>
    </source>
</evidence>
<dbReference type="GO" id="GO:0019843">
    <property type="term" value="F:rRNA binding"/>
    <property type="evidence" value="ECO:0007669"/>
    <property type="project" value="UniProtKB-UniRule"/>
</dbReference>
<comment type="function">
    <text evidence="10">With S5 and S12 plays an important role in translational accuracy.</text>
</comment>
<dbReference type="AlphaFoldDB" id="A0A399DY66"/>
<keyword evidence="3" id="KW-0479">Metal-binding</keyword>
<feature type="region of interest" description="Disordered" evidence="12">
    <location>
        <begin position="30"/>
        <end position="49"/>
    </location>
</feature>
<dbReference type="PROSITE" id="PS50889">
    <property type="entry name" value="S4"/>
    <property type="match status" value="1"/>
</dbReference>
<dbReference type="CDD" id="cd00165">
    <property type="entry name" value="S4"/>
    <property type="match status" value="1"/>
</dbReference>
<keyword evidence="7 10" id="KW-0689">Ribosomal protein</keyword>
<comment type="caution">
    <text evidence="15">The sequence shown here is derived from an EMBL/GenBank/DDBJ whole genome shotgun (WGS) entry which is preliminary data.</text>
</comment>
<dbReference type="GO" id="GO:0015935">
    <property type="term" value="C:small ribosomal subunit"/>
    <property type="evidence" value="ECO:0007669"/>
    <property type="project" value="InterPro"/>
</dbReference>
<comment type="similarity">
    <text evidence="2 10 11">Belongs to the universal ribosomal protein uS4 family.</text>
</comment>
<dbReference type="OrthoDB" id="9803672at2"/>
<dbReference type="PROSITE" id="PS00632">
    <property type="entry name" value="RIBOSOMAL_S4"/>
    <property type="match status" value="1"/>
</dbReference>
<sequence>MGRYRGPIVKVARHLGVNIAETEKVQKYLDRRPYAPGQHGQKRKGRPSDYAVRLREKQKLRFIYDVSETQFRNLFEEASRKKGVTGTVFLQLLESRLDNVVFRMGIASTRRQARQFVRHGHILVNGRRVNIPGYRVRPGDEIKVSEKAKKIDFIVQNVERFKNRKSFPWLEFNADTMTGRFLRLPEREMLSLPVNEQLVIEFYSR</sequence>
<dbReference type="SMART" id="SM00363">
    <property type="entry name" value="S4"/>
    <property type="match status" value="1"/>
</dbReference>
<evidence type="ECO:0000256" key="6">
    <source>
        <dbReference type="ARBA" id="ARBA00022884"/>
    </source>
</evidence>
<evidence type="ECO:0000313" key="15">
    <source>
        <dbReference type="EMBL" id="RIH77117.1"/>
    </source>
</evidence>
<evidence type="ECO:0000313" key="16">
    <source>
        <dbReference type="Proteomes" id="UP000266089"/>
    </source>
</evidence>
<dbReference type="GO" id="GO:0046872">
    <property type="term" value="F:metal ion binding"/>
    <property type="evidence" value="ECO:0007669"/>
    <property type="project" value="UniProtKB-KW"/>
</dbReference>
<evidence type="ECO:0000259" key="14">
    <source>
        <dbReference type="SMART" id="SM01390"/>
    </source>
</evidence>
<dbReference type="Gene3D" id="1.10.1050.10">
    <property type="entry name" value="Ribosomal Protein S4 Delta 41, Chain A, domain 1"/>
    <property type="match status" value="1"/>
</dbReference>
<evidence type="ECO:0000256" key="7">
    <source>
        <dbReference type="ARBA" id="ARBA00022980"/>
    </source>
</evidence>
<dbReference type="PANTHER" id="PTHR11831">
    <property type="entry name" value="30S 40S RIBOSOMAL PROTEIN"/>
    <property type="match status" value="1"/>
</dbReference>
<dbReference type="HAMAP" id="MF_01306_B">
    <property type="entry name" value="Ribosomal_uS4_B"/>
    <property type="match status" value="1"/>
</dbReference>
<keyword evidence="5" id="KW-0862">Zinc</keyword>
<dbReference type="FunFam" id="3.10.290.10:FF:000001">
    <property type="entry name" value="30S ribosomal protein S4"/>
    <property type="match status" value="1"/>
</dbReference>
<reference evidence="15 16" key="1">
    <citation type="submission" date="2018-08" db="EMBL/GenBank/DDBJ databases">
        <title>Meiothermus cateniformans JCM 15151 genome sequencing project.</title>
        <authorList>
            <person name="Da Costa M.S."/>
            <person name="Albuquerque L."/>
            <person name="Raposo P."/>
            <person name="Froufe H.J.C."/>
            <person name="Barroso C.S."/>
            <person name="Egas C."/>
        </authorList>
    </citation>
    <scope>NUCLEOTIDE SEQUENCE [LARGE SCALE GENOMIC DNA]</scope>
    <source>
        <strain evidence="15 16">JCM 15151</strain>
    </source>
</reference>
<dbReference type="RefSeq" id="WP_027888554.1">
    <property type="nucleotide sequence ID" value="NZ_JBHSXZ010000037.1"/>
</dbReference>
<dbReference type="NCBIfam" id="NF003717">
    <property type="entry name" value="PRK05327.1"/>
    <property type="match status" value="1"/>
</dbReference>
<proteinExistence type="inferred from homology"/>
<dbReference type="Proteomes" id="UP000266089">
    <property type="component" value="Unassembled WGS sequence"/>
</dbReference>
<evidence type="ECO:0000256" key="9">
    <source>
        <dbReference type="ARBA" id="ARBA00035254"/>
    </source>
</evidence>
<dbReference type="FunFam" id="1.10.1050.10:FF:000001">
    <property type="entry name" value="30S ribosomal protein S4"/>
    <property type="match status" value="1"/>
</dbReference>